<sequence length="64" mass="7161">MIGHGGEEMGEVIEGSCLELMVVGSELGEEEEVVMWEKKLVVVVRSTLEVVMREKKLVVVMEIE</sequence>
<dbReference type="Proteomes" id="UP000607653">
    <property type="component" value="Unassembled WGS sequence"/>
</dbReference>
<evidence type="ECO:0000313" key="1">
    <source>
        <dbReference type="EMBL" id="DAD43134.1"/>
    </source>
</evidence>
<gene>
    <name evidence="1" type="ORF">HUJ06_001364</name>
</gene>
<evidence type="ECO:0000313" key="2">
    <source>
        <dbReference type="Proteomes" id="UP000607653"/>
    </source>
</evidence>
<organism evidence="1 2">
    <name type="scientific">Nelumbo nucifera</name>
    <name type="common">Sacred lotus</name>
    <dbReference type="NCBI Taxonomy" id="4432"/>
    <lineage>
        <taxon>Eukaryota</taxon>
        <taxon>Viridiplantae</taxon>
        <taxon>Streptophyta</taxon>
        <taxon>Embryophyta</taxon>
        <taxon>Tracheophyta</taxon>
        <taxon>Spermatophyta</taxon>
        <taxon>Magnoliopsida</taxon>
        <taxon>Proteales</taxon>
        <taxon>Nelumbonaceae</taxon>
        <taxon>Nelumbo</taxon>
    </lineage>
</organism>
<name>A0A822ZA18_NELNU</name>
<protein>
    <submittedName>
        <fullName evidence="1">Uncharacterized protein</fullName>
    </submittedName>
</protein>
<proteinExistence type="predicted"/>
<dbReference type="EMBL" id="DUZY01000006">
    <property type="protein sequence ID" value="DAD43134.1"/>
    <property type="molecule type" value="Genomic_DNA"/>
</dbReference>
<dbReference type="AlphaFoldDB" id="A0A822ZA18"/>
<keyword evidence="2" id="KW-1185">Reference proteome</keyword>
<reference evidence="1 2" key="1">
    <citation type="journal article" date="2020" name="Mol. Biol. Evol.">
        <title>Distinct Expression and Methylation Patterns for Genes with Different Fates following a Single Whole-Genome Duplication in Flowering Plants.</title>
        <authorList>
            <person name="Shi T."/>
            <person name="Rahmani R.S."/>
            <person name="Gugger P.F."/>
            <person name="Wang M."/>
            <person name="Li H."/>
            <person name="Zhang Y."/>
            <person name="Li Z."/>
            <person name="Wang Q."/>
            <person name="Van de Peer Y."/>
            <person name="Marchal K."/>
            <person name="Chen J."/>
        </authorList>
    </citation>
    <scope>NUCLEOTIDE SEQUENCE [LARGE SCALE GENOMIC DNA]</scope>
    <source>
        <tissue evidence="1">Leaf</tissue>
    </source>
</reference>
<accession>A0A822ZA18</accession>
<comment type="caution">
    <text evidence="1">The sequence shown here is derived from an EMBL/GenBank/DDBJ whole genome shotgun (WGS) entry which is preliminary data.</text>
</comment>